<dbReference type="SMART" id="SM00321">
    <property type="entry name" value="WSC"/>
    <property type="match status" value="1"/>
</dbReference>
<dbReference type="Proteomes" id="UP000095023">
    <property type="component" value="Unassembled WGS sequence"/>
</dbReference>
<feature type="non-terminal residue" evidence="2">
    <location>
        <position position="1"/>
    </location>
</feature>
<evidence type="ECO:0000313" key="2">
    <source>
        <dbReference type="EMBL" id="ODV88608.1"/>
    </source>
</evidence>
<dbReference type="EMBL" id="KV453843">
    <property type="protein sequence ID" value="ODV88608.1"/>
    <property type="molecule type" value="Genomic_DNA"/>
</dbReference>
<protein>
    <recommendedName>
        <fullName evidence="1">WSC domain-containing protein</fullName>
    </recommendedName>
</protein>
<evidence type="ECO:0000313" key="3">
    <source>
        <dbReference type="Proteomes" id="UP000095023"/>
    </source>
</evidence>
<evidence type="ECO:0000259" key="1">
    <source>
        <dbReference type="PROSITE" id="PS51212"/>
    </source>
</evidence>
<keyword evidence="3" id="KW-1185">Reference proteome</keyword>
<dbReference type="PROSITE" id="PS51212">
    <property type="entry name" value="WSC"/>
    <property type="match status" value="1"/>
</dbReference>
<gene>
    <name evidence="2" type="ORF">CANCADRAFT_17911</name>
</gene>
<name>A0A1E4TAC7_9ASCO</name>
<dbReference type="InterPro" id="IPR002889">
    <property type="entry name" value="WSC_carb-bd"/>
</dbReference>
<feature type="non-terminal residue" evidence="2">
    <location>
        <position position="77"/>
    </location>
</feature>
<dbReference type="OrthoDB" id="2537459at2759"/>
<feature type="domain" description="WSC" evidence="1">
    <location>
        <begin position="1"/>
        <end position="77"/>
    </location>
</feature>
<organism evidence="2 3">
    <name type="scientific">Tortispora caseinolytica NRRL Y-17796</name>
    <dbReference type="NCBI Taxonomy" id="767744"/>
    <lineage>
        <taxon>Eukaryota</taxon>
        <taxon>Fungi</taxon>
        <taxon>Dikarya</taxon>
        <taxon>Ascomycota</taxon>
        <taxon>Saccharomycotina</taxon>
        <taxon>Trigonopsidomycetes</taxon>
        <taxon>Trigonopsidales</taxon>
        <taxon>Trigonopsidaceae</taxon>
        <taxon>Tortispora</taxon>
    </lineage>
</organism>
<accession>A0A1E4TAC7</accession>
<proteinExistence type="predicted"/>
<dbReference type="Pfam" id="PF01822">
    <property type="entry name" value="WSC"/>
    <property type="match status" value="1"/>
</dbReference>
<dbReference type="AlphaFoldDB" id="A0A1E4TAC7"/>
<sequence length="77" mass="8210">CSSQNTGTFVKYDSFMSNGLCTGYCTGYAYAIVQGMNCYCSDETPASTVSVSNCNTDCSGYPYEHCGGDGVYGYILI</sequence>
<reference evidence="3" key="1">
    <citation type="submission" date="2016-02" db="EMBL/GenBank/DDBJ databases">
        <title>Comparative genomics of biotechnologically important yeasts.</title>
        <authorList>
            <consortium name="DOE Joint Genome Institute"/>
            <person name="Riley R."/>
            <person name="Haridas S."/>
            <person name="Wolfe K.H."/>
            <person name="Lopes M.R."/>
            <person name="Hittinger C.T."/>
            <person name="Goker M."/>
            <person name="Salamov A."/>
            <person name="Wisecaver J."/>
            <person name="Long T.M."/>
            <person name="Aerts A.L."/>
            <person name="Barry K."/>
            <person name="Choi C."/>
            <person name="Clum A."/>
            <person name="Coughlan A.Y."/>
            <person name="Deshpande S."/>
            <person name="Douglass A.P."/>
            <person name="Hanson S.J."/>
            <person name="Klenk H.-P."/>
            <person name="Labutti K."/>
            <person name="Lapidus A."/>
            <person name="Lindquist E."/>
            <person name="Lipzen A."/>
            <person name="Meier-Kolthoff J.P."/>
            <person name="Ohm R.A."/>
            <person name="Otillar R.P."/>
            <person name="Pangilinan J."/>
            <person name="Peng Y."/>
            <person name="Rokas A."/>
            <person name="Rosa C.A."/>
            <person name="Scheuner C."/>
            <person name="Sibirny A.A."/>
            <person name="Slot J.C."/>
            <person name="Stielow J.B."/>
            <person name="Sun H."/>
            <person name="Kurtzman C.P."/>
            <person name="Blackwell M."/>
            <person name="Jeffries T.W."/>
            <person name="Grigoriev I.V."/>
        </authorList>
    </citation>
    <scope>NUCLEOTIDE SEQUENCE [LARGE SCALE GENOMIC DNA]</scope>
    <source>
        <strain evidence="3">NRRL Y-17796</strain>
    </source>
</reference>